<keyword evidence="3" id="KW-0804">Transcription</keyword>
<dbReference type="PROSITE" id="PS51118">
    <property type="entry name" value="HTH_HXLR"/>
    <property type="match status" value="1"/>
</dbReference>
<dbReference type="EMBL" id="FOZL01000002">
    <property type="protein sequence ID" value="SFS20819.1"/>
    <property type="molecule type" value="Genomic_DNA"/>
</dbReference>
<evidence type="ECO:0000313" key="5">
    <source>
        <dbReference type="EMBL" id="SFS20819.1"/>
    </source>
</evidence>
<keyword evidence="2" id="KW-0238">DNA-binding</keyword>
<dbReference type="Gene3D" id="1.10.10.10">
    <property type="entry name" value="Winged helix-like DNA-binding domain superfamily/Winged helix DNA-binding domain"/>
    <property type="match status" value="1"/>
</dbReference>
<dbReference type="GO" id="GO:0003677">
    <property type="term" value="F:DNA binding"/>
    <property type="evidence" value="ECO:0007669"/>
    <property type="project" value="UniProtKB-KW"/>
</dbReference>
<accession>A0A1I6MYR6</accession>
<evidence type="ECO:0000313" key="6">
    <source>
        <dbReference type="Proteomes" id="UP000199024"/>
    </source>
</evidence>
<dbReference type="STRING" id="474950.SAMN05421771_3862"/>
<dbReference type="Proteomes" id="UP000199024">
    <property type="component" value="Unassembled WGS sequence"/>
</dbReference>
<dbReference type="InterPro" id="IPR036390">
    <property type="entry name" value="WH_DNA-bd_sf"/>
</dbReference>
<dbReference type="Pfam" id="PF01638">
    <property type="entry name" value="HxlR"/>
    <property type="match status" value="1"/>
</dbReference>
<dbReference type="InterPro" id="IPR002577">
    <property type="entry name" value="HTH_HxlR"/>
</dbReference>
<gene>
    <name evidence="5" type="ORF">SAMN05421771_3862</name>
</gene>
<evidence type="ECO:0000256" key="3">
    <source>
        <dbReference type="ARBA" id="ARBA00023163"/>
    </source>
</evidence>
<dbReference type="PANTHER" id="PTHR33204:SF18">
    <property type="entry name" value="TRANSCRIPTIONAL REGULATORY PROTEIN"/>
    <property type="match status" value="1"/>
</dbReference>
<reference evidence="5 6" key="1">
    <citation type="submission" date="2016-10" db="EMBL/GenBank/DDBJ databases">
        <authorList>
            <person name="de Groot N.N."/>
        </authorList>
    </citation>
    <scope>NUCLEOTIDE SEQUENCE [LARGE SCALE GENOMIC DNA]</scope>
    <source>
        <strain evidence="5 6">DSM 21001</strain>
    </source>
</reference>
<dbReference type="PANTHER" id="PTHR33204">
    <property type="entry name" value="TRANSCRIPTIONAL REGULATOR, MARR FAMILY"/>
    <property type="match status" value="1"/>
</dbReference>
<organism evidence="5 6">
    <name type="scientific">Granulicella pectinivorans</name>
    <dbReference type="NCBI Taxonomy" id="474950"/>
    <lineage>
        <taxon>Bacteria</taxon>
        <taxon>Pseudomonadati</taxon>
        <taxon>Acidobacteriota</taxon>
        <taxon>Terriglobia</taxon>
        <taxon>Terriglobales</taxon>
        <taxon>Acidobacteriaceae</taxon>
        <taxon>Granulicella</taxon>
    </lineage>
</organism>
<keyword evidence="1" id="KW-0805">Transcription regulation</keyword>
<dbReference type="AlphaFoldDB" id="A0A1I6MYR6"/>
<proteinExistence type="predicted"/>
<sequence length="172" mass="19446">MSENCLQIASEAEYALAVPAKPRQKRRSGCPVNLSLEIFGDRWSLLIVRDLMVRGYKTFKEFQNSGEKIATNILSERLVSLEADGILTRTPDPADGRKLIYRLTEKGIALAPIVLELLVWGARHNHTGAPIPVIDHMATNRDWVLKEVYRRWAEHDPTPFLPPFASTKKENA</sequence>
<dbReference type="OrthoDB" id="9791143at2"/>
<dbReference type="SUPFAM" id="SSF46785">
    <property type="entry name" value="Winged helix' DNA-binding domain"/>
    <property type="match status" value="1"/>
</dbReference>
<evidence type="ECO:0000259" key="4">
    <source>
        <dbReference type="PROSITE" id="PS51118"/>
    </source>
</evidence>
<protein>
    <submittedName>
        <fullName evidence="5">Transcriptional regulator, HxlR family</fullName>
    </submittedName>
</protein>
<keyword evidence="6" id="KW-1185">Reference proteome</keyword>
<dbReference type="InterPro" id="IPR036388">
    <property type="entry name" value="WH-like_DNA-bd_sf"/>
</dbReference>
<evidence type="ECO:0000256" key="1">
    <source>
        <dbReference type="ARBA" id="ARBA00023015"/>
    </source>
</evidence>
<name>A0A1I6MYR6_9BACT</name>
<feature type="domain" description="HTH hxlR-type" evidence="4">
    <location>
        <begin position="30"/>
        <end position="129"/>
    </location>
</feature>
<evidence type="ECO:0000256" key="2">
    <source>
        <dbReference type="ARBA" id="ARBA00023125"/>
    </source>
</evidence>